<dbReference type="CDD" id="cd18186">
    <property type="entry name" value="BTB_POZ_ZBTB_KLHL-like"/>
    <property type="match status" value="1"/>
</dbReference>
<dbReference type="Gene3D" id="3.30.710.10">
    <property type="entry name" value="Potassium Channel Kv1.1, Chain A"/>
    <property type="match status" value="1"/>
</dbReference>
<reference evidence="2" key="1">
    <citation type="journal article" date="2023" name="Mol. Phylogenet. Evol.">
        <title>Genome-scale phylogeny and comparative genomics of the fungal order Sordariales.</title>
        <authorList>
            <person name="Hensen N."/>
            <person name="Bonometti L."/>
            <person name="Westerberg I."/>
            <person name="Brannstrom I.O."/>
            <person name="Guillou S."/>
            <person name="Cros-Aarteil S."/>
            <person name="Calhoun S."/>
            <person name="Haridas S."/>
            <person name="Kuo A."/>
            <person name="Mondo S."/>
            <person name="Pangilinan J."/>
            <person name="Riley R."/>
            <person name="LaButti K."/>
            <person name="Andreopoulos B."/>
            <person name="Lipzen A."/>
            <person name="Chen C."/>
            <person name="Yan M."/>
            <person name="Daum C."/>
            <person name="Ng V."/>
            <person name="Clum A."/>
            <person name="Steindorff A."/>
            <person name="Ohm R.A."/>
            <person name="Martin F."/>
            <person name="Silar P."/>
            <person name="Natvig D.O."/>
            <person name="Lalanne C."/>
            <person name="Gautier V."/>
            <person name="Ament-Velasquez S.L."/>
            <person name="Kruys A."/>
            <person name="Hutchinson M.I."/>
            <person name="Powell A.J."/>
            <person name="Barry K."/>
            <person name="Miller A.N."/>
            <person name="Grigoriev I.V."/>
            <person name="Debuchy R."/>
            <person name="Gladieux P."/>
            <person name="Hiltunen Thoren M."/>
            <person name="Johannesson H."/>
        </authorList>
    </citation>
    <scope>NUCLEOTIDE SEQUENCE</scope>
    <source>
        <strain evidence="2">PSN309</strain>
    </source>
</reference>
<dbReference type="AlphaFoldDB" id="A0AAN6WVK9"/>
<dbReference type="Proteomes" id="UP001302126">
    <property type="component" value="Unassembled WGS sequence"/>
</dbReference>
<keyword evidence="3" id="KW-1185">Reference proteome</keyword>
<sequence length="235" mass="27146">MEGFNSRFGNRIVTVYVGSVRQEFKLHEKVVCRKSDFFNRAFYGEFKENNGILELLEDDPKVFESFVAWVYAGGSLKRIDFTKEDEVHRIMSLYFFADKYVIKRLENTIIPMVYAATVKKNWVPPLALVQRVIDNTSPGDDMVKLPCNRVAWCLFDDTDNFWYQGDLGGWRTFIKENRAGDLAIQMLDSVFEGSLPFHASCRGTGPCERPKHSALEKSRGVQFPSKHYFKKAARK</sequence>
<dbReference type="PANTHER" id="PTHR47843:SF2">
    <property type="entry name" value="BTB DOMAIN-CONTAINING PROTEIN"/>
    <property type="match status" value="1"/>
</dbReference>
<name>A0AAN6WVK9_9PEZI</name>
<dbReference type="Pfam" id="PF00651">
    <property type="entry name" value="BTB"/>
    <property type="match status" value="1"/>
</dbReference>
<organism evidence="2 3">
    <name type="scientific">Podospora australis</name>
    <dbReference type="NCBI Taxonomy" id="1536484"/>
    <lineage>
        <taxon>Eukaryota</taxon>
        <taxon>Fungi</taxon>
        <taxon>Dikarya</taxon>
        <taxon>Ascomycota</taxon>
        <taxon>Pezizomycotina</taxon>
        <taxon>Sordariomycetes</taxon>
        <taxon>Sordariomycetidae</taxon>
        <taxon>Sordariales</taxon>
        <taxon>Podosporaceae</taxon>
        <taxon>Podospora</taxon>
    </lineage>
</organism>
<dbReference type="PANTHER" id="PTHR47843">
    <property type="entry name" value="BTB DOMAIN-CONTAINING PROTEIN-RELATED"/>
    <property type="match status" value="1"/>
</dbReference>
<feature type="domain" description="BTB" evidence="1">
    <location>
        <begin position="11"/>
        <end position="73"/>
    </location>
</feature>
<dbReference type="SUPFAM" id="SSF54695">
    <property type="entry name" value="POZ domain"/>
    <property type="match status" value="1"/>
</dbReference>
<dbReference type="PROSITE" id="PS50097">
    <property type="entry name" value="BTB"/>
    <property type="match status" value="1"/>
</dbReference>
<protein>
    <recommendedName>
        <fullName evidence="1">BTB domain-containing protein</fullName>
    </recommendedName>
</protein>
<evidence type="ECO:0000313" key="2">
    <source>
        <dbReference type="EMBL" id="KAK4188120.1"/>
    </source>
</evidence>
<proteinExistence type="predicted"/>
<dbReference type="InterPro" id="IPR000210">
    <property type="entry name" value="BTB/POZ_dom"/>
</dbReference>
<gene>
    <name evidence="2" type="ORF">QBC35DRAFT_451562</name>
</gene>
<dbReference type="InterPro" id="IPR011333">
    <property type="entry name" value="SKP1/BTB/POZ_sf"/>
</dbReference>
<comment type="caution">
    <text evidence="2">The sequence shown here is derived from an EMBL/GenBank/DDBJ whole genome shotgun (WGS) entry which is preliminary data.</text>
</comment>
<dbReference type="EMBL" id="MU864392">
    <property type="protein sequence ID" value="KAK4188120.1"/>
    <property type="molecule type" value="Genomic_DNA"/>
</dbReference>
<accession>A0AAN6WVK9</accession>
<evidence type="ECO:0000313" key="3">
    <source>
        <dbReference type="Proteomes" id="UP001302126"/>
    </source>
</evidence>
<evidence type="ECO:0000259" key="1">
    <source>
        <dbReference type="PROSITE" id="PS50097"/>
    </source>
</evidence>
<reference evidence="2" key="2">
    <citation type="submission" date="2023-05" db="EMBL/GenBank/DDBJ databases">
        <authorList>
            <consortium name="Lawrence Berkeley National Laboratory"/>
            <person name="Steindorff A."/>
            <person name="Hensen N."/>
            <person name="Bonometti L."/>
            <person name="Westerberg I."/>
            <person name="Brannstrom I.O."/>
            <person name="Guillou S."/>
            <person name="Cros-Aarteil S."/>
            <person name="Calhoun S."/>
            <person name="Haridas S."/>
            <person name="Kuo A."/>
            <person name="Mondo S."/>
            <person name="Pangilinan J."/>
            <person name="Riley R."/>
            <person name="Labutti K."/>
            <person name="Andreopoulos B."/>
            <person name="Lipzen A."/>
            <person name="Chen C."/>
            <person name="Yanf M."/>
            <person name="Daum C."/>
            <person name="Ng V."/>
            <person name="Clum A."/>
            <person name="Ohm R."/>
            <person name="Martin F."/>
            <person name="Silar P."/>
            <person name="Natvig D."/>
            <person name="Lalanne C."/>
            <person name="Gautier V."/>
            <person name="Ament-Velasquez S.L."/>
            <person name="Kruys A."/>
            <person name="Hutchinson M.I."/>
            <person name="Powell A.J."/>
            <person name="Barry K."/>
            <person name="Miller A.N."/>
            <person name="Grigoriev I.V."/>
            <person name="Debuchy R."/>
            <person name="Gladieux P."/>
            <person name="Thoren M.H."/>
            <person name="Johannesson H."/>
        </authorList>
    </citation>
    <scope>NUCLEOTIDE SEQUENCE</scope>
    <source>
        <strain evidence="2">PSN309</strain>
    </source>
</reference>